<protein>
    <submittedName>
        <fullName evidence="1">Uncharacterized protein</fullName>
    </submittedName>
</protein>
<evidence type="ECO:0000313" key="2">
    <source>
        <dbReference type="Proteomes" id="UP000836387"/>
    </source>
</evidence>
<name>A0ACA9TQZ6_BIOOC</name>
<dbReference type="Proteomes" id="UP000836387">
    <property type="component" value="Unassembled WGS sequence"/>
</dbReference>
<sequence>MSSYSTSQSSEATDLKTFGNFGNPGTPDELRSGHKVPPIKGYSHLFKLLEGNEELENTPVRTEVFSGTIRQHNFITKGEVVRKHGSTIGKVGRVSICRDQKSLLPAILDIKKDEYQVLDCETRDRLGIFLQVYWPKRADWVITDNEETTIDTFTDRTLELTRPITEGLTLLPNRLQRLTDFFYEPNISKAEYLLVSRVLQVQAHRAAELVDTIYKLQQPNASGTQSLGFTSKHARELMEHQMEEMRRYQEVYRELLDDSARSAEKVTERLSTVVDRVESFIREADMDQVQHIRQLEDVSMHVKHTMDKVLQQRTPESTPAKKRLRSESPGISDEDPSDYTDGSTSERSHKRAKR</sequence>
<keyword evidence="2" id="KW-1185">Reference proteome</keyword>
<organism evidence="1 2">
    <name type="scientific">Clonostachys rosea f. rosea IK726</name>
    <dbReference type="NCBI Taxonomy" id="1349383"/>
    <lineage>
        <taxon>Eukaryota</taxon>
        <taxon>Fungi</taxon>
        <taxon>Dikarya</taxon>
        <taxon>Ascomycota</taxon>
        <taxon>Pezizomycotina</taxon>
        <taxon>Sordariomycetes</taxon>
        <taxon>Hypocreomycetidae</taxon>
        <taxon>Hypocreales</taxon>
        <taxon>Bionectriaceae</taxon>
        <taxon>Clonostachys</taxon>
    </lineage>
</organism>
<evidence type="ECO:0000313" key="1">
    <source>
        <dbReference type="EMBL" id="CAG9943317.1"/>
    </source>
</evidence>
<comment type="caution">
    <text evidence="1">The sequence shown here is derived from an EMBL/GenBank/DDBJ whole genome shotgun (WGS) entry which is preliminary data.</text>
</comment>
<proteinExistence type="predicted"/>
<accession>A0ACA9TQZ6</accession>
<dbReference type="EMBL" id="CADEHS020000007">
    <property type="protein sequence ID" value="CAG9943317.1"/>
    <property type="molecule type" value="Genomic_DNA"/>
</dbReference>
<reference evidence="1" key="1">
    <citation type="submission" date="2020-04" db="EMBL/GenBank/DDBJ databases">
        <authorList>
            <person name="Broberg M."/>
        </authorList>
    </citation>
    <scope>NUCLEOTIDE SEQUENCE</scope>
</reference>
<reference evidence="1" key="2">
    <citation type="submission" date="2021-10" db="EMBL/GenBank/DDBJ databases">
        <authorList>
            <person name="Piombo E."/>
        </authorList>
    </citation>
    <scope>NUCLEOTIDE SEQUENCE</scope>
</reference>
<gene>
    <name evidence="1" type="ORF">CRV2_00000472</name>
</gene>